<evidence type="ECO:0000256" key="1">
    <source>
        <dbReference type="ARBA" id="ARBA00022515"/>
    </source>
</evidence>
<accession>A0ABS1D9A4</accession>
<keyword evidence="3" id="KW-0238">DNA-binding</keyword>
<dbReference type="InterPro" id="IPR016136">
    <property type="entry name" value="DNA_helicase_N/primase_C"/>
</dbReference>
<dbReference type="Proteomes" id="UP001296873">
    <property type="component" value="Unassembled WGS sequence"/>
</dbReference>
<dbReference type="EMBL" id="NRRL01000003">
    <property type="protein sequence ID" value="MBK1666945.1"/>
    <property type="molecule type" value="Genomic_DNA"/>
</dbReference>
<keyword evidence="7" id="KW-1185">Reference proteome</keyword>
<name>A0ABS1D9A4_9PROT</name>
<reference evidence="6 7" key="1">
    <citation type="journal article" date="2020" name="Microorganisms">
        <title>Osmotic Adaptation and Compatible Solute Biosynthesis of Phototrophic Bacteria as Revealed from Genome Analyses.</title>
        <authorList>
            <person name="Imhoff J.F."/>
            <person name="Rahn T."/>
            <person name="Kunzel S."/>
            <person name="Keller A."/>
            <person name="Neulinger S.C."/>
        </authorList>
    </citation>
    <scope>NUCLEOTIDE SEQUENCE [LARGE SCALE GENOMIC DNA]</scope>
    <source>
        <strain evidence="6 7">DSM 9895</strain>
    </source>
</reference>
<gene>
    <name evidence="6" type="ORF">CKO28_02665</name>
</gene>
<dbReference type="SUPFAM" id="SSF48024">
    <property type="entry name" value="N-terminal domain of DnaB helicase"/>
    <property type="match status" value="1"/>
</dbReference>
<evidence type="ECO:0000313" key="7">
    <source>
        <dbReference type="Proteomes" id="UP001296873"/>
    </source>
</evidence>
<dbReference type="PANTHER" id="PTHR30153:SF2">
    <property type="entry name" value="REPLICATIVE DNA HELICASE"/>
    <property type="match status" value="1"/>
</dbReference>
<dbReference type="InterPro" id="IPR036185">
    <property type="entry name" value="DNA_heli_DnaB-like_N_sf"/>
</dbReference>
<dbReference type="Pfam" id="PF06745">
    <property type="entry name" value="ATPase"/>
    <property type="match status" value="1"/>
</dbReference>
<dbReference type="Gene3D" id="1.10.860.10">
    <property type="entry name" value="DNAb Helicase, Chain A"/>
    <property type="match status" value="1"/>
</dbReference>
<evidence type="ECO:0008006" key="8">
    <source>
        <dbReference type="Google" id="ProtNLM"/>
    </source>
</evidence>
<proteinExistence type="predicted"/>
<dbReference type="InterPro" id="IPR027417">
    <property type="entry name" value="P-loop_NTPase"/>
</dbReference>
<evidence type="ECO:0000256" key="3">
    <source>
        <dbReference type="ARBA" id="ARBA00023125"/>
    </source>
</evidence>
<sequence>MTTRERQVVQMGDHRQRAPRLVDLDLEAQVIGAVLADSKIYRECTELDQSHFSDPVHADLWQSMLDMIEAGKTVTASTLAVDLGPERLDALGGRNVLSSMATNGAGLVHEIGAAAARLREYALWRRIVALSQDIGQWAQNGTMRAEEALSAILRETEMAILSGQNTSLTKRDVARAALKVATEPRQPISTGIEPLDFLLHGGLIPRRMVGIGGQYGRGKTILLGTISDNIAHQGEKHLVILLETPPEDVEIRNCARHLGMNAAQLFDQDDPDYPKFAANAERYADQVPEAAIYEYMPGASMDAIRRMIIRASHRHGIKGFIIDYWQLIRGREKGQSEEAHFREAANDLAALCRQENLWGIVAAQTDQWGKLIVSEGLKHAASLYLRLVREENGDTAYFETEKSNYTRYADGGSAAAPSVRFNYAGPHFATMDGVGLCETAHDAGGDPDLSLD</sequence>
<keyword evidence="1" id="KW-0639">Primosome</keyword>
<dbReference type="RefSeq" id="WP_200339003.1">
    <property type="nucleotide sequence ID" value="NZ_NRRL01000003.1"/>
</dbReference>
<feature type="domain" description="DNA helicase DnaB-like N-terminal" evidence="4">
    <location>
        <begin position="23"/>
        <end position="104"/>
    </location>
</feature>
<dbReference type="InterPro" id="IPR014774">
    <property type="entry name" value="KaiC-like_dom"/>
</dbReference>
<dbReference type="Gene3D" id="3.40.50.300">
    <property type="entry name" value="P-loop containing nucleotide triphosphate hydrolases"/>
    <property type="match status" value="1"/>
</dbReference>
<evidence type="ECO:0000259" key="5">
    <source>
        <dbReference type="Pfam" id="PF06745"/>
    </source>
</evidence>
<evidence type="ECO:0000256" key="2">
    <source>
        <dbReference type="ARBA" id="ARBA00022705"/>
    </source>
</evidence>
<evidence type="ECO:0000259" key="4">
    <source>
        <dbReference type="Pfam" id="PF00772"/>
    </source>
</evidence>
<organism evidence="6 7">
    <name type="scientific">Rhodovibrio sodomensis</name>
    <dbReference type="NCBI Taxonomy" id="1088"/>
    <lineage>
        <taxon>Bacteria</taxon>
        <taxon>Pseudomonadati</taxon>
        <taxon>Pseudomonadota</taxon>
        <taxon>Alphaproteobacteria</taxon>
        <taxon>Rhodospirillales</taxon>
        <taxon>Rhodovibrionaceae</taxon>
        <taxon>Rhodovibrio</taxon>
    </lineage>
</organism>
<keyword evidence="2" id="KW-0235">DNA replication</keyword>
<comment type="caution">
    <text evidence="6">The sequence shown here is derived from an EMBL/GenBank/DDBJ whole genome shotgun (WGS) entry which is preliminary data.</text>
</comment>
<dbReference type="SUPFAM" id="SSF52540">
    <property type="entry name" value="P-loop containing nucleoside triphosphate hydrolases"/>
    <property type="match status" value="1"/>
</dbReference>
<protein>
    <recommendedName>
        <fullName evidence="8">DNA helicase</fullName>
    </recommendedName>
</protein>
<feature type="domain" description="KaiC-like" evidence="5">
    <location>
        <begin position="188"/>
        <end position="393"/>
    </location>
</feature>
<dbReference type="PANTHER" id="PTHR30153">
    <property type="entry name" value="REPLICATIVE DNA HELICASE DNAB"/>
    <property type="match status" value="1"/>
</dbReference>
<evidence type="ECO:0000313" key="6">
    <source>
        <dbReference type="EMBL" id="MBK1666945.1"/>
    </source>
</evidence>
<dbReference type="InterPro" id="IPR007693">
    <property type="entry name" value="DNA_helicase_DnaB-like_N"/>
</dbReference>
<dbReference type="Pfam" id="PF00772">
    <property type="entry name" value="DnaB"/>
    <property type="match status" value="1"/>
</dbReference>